<dbReference type="InterPro" id="IPR054738">
    <property type="entry name" value="Siphovirus-type_tail_C"/>
</dbReference>
<name>A0A6N3FPI7_EUBLI</name>
<accession>A0A6N3FPI7</accession>
<dbReference type="AlphaFoldDB" id="A0A6N3FPI7"/>
<dbReference type="Pfam" id="PF22768">
    <property type="entry name" value="SPP1_Dit"/>
    <property type="match status" value="1"/>
</dbReference>
<evidence type="ECO:0000259" key="1">
    <source>
        <dbReference type="Pfam" id="PF22768"/>
    </source>
</evidence>
<protein>
    <submittedName>
        <fullName evidence="2">Phage tail protein</fullName>
    </submittedName>
</protein>
<dbReference type="EMBL" id="CACRTR010000012">
    <property type="protein sequence ID" value="VYU53964.1"/>
    <property type="molecule type" value="Genomic_DNA"/>
</dbReference>
<gene>
    <name evidence="2" type="ORF">ELLFYP34_00519</name>
</gene>
<proteinExistence type="predicted"/>
<organism evidence="2">
    <name type="scientific">Eubacterium limosum</name>
    <dbReference type="NCBI Taxonomy" id="1736"/>
    <lineage>
        <taxon>Bacteria</taxon>
        <taxon>Bacillati</taxon>
        <taxon>Bacillota</taxon>
        <taxon>Clostridia</taxon>
        <taxon>Eubacteriales</taxon>
        <taxon>Eubacteriaceae</taxon>
        <taxon>Eubacterium</taxon>
    </lineage>
</organism>
<feature type="domain" description="Siphovirus-type tail component C-terminal" evidence="1">
    <location>
        <begin position="189"/>
        <end position="294"/>
    </location>
</feature>
<sequence>MKYESIELTNENNGHHVLFESFVRDTGFLLQDFDPGVAPATFKTAKGYGQDGVTKYSAPLDIRNPRFSASIIGNGLAEIESLKQELDFVMNPKDMLTLKVNYETHGTHPESKIIRGSPDQSVDYSTNYKTSNDFLQEFKGGLDCFNPFYTDPAESRIALTSWEGGLTFPFTPPFTLAHRGAPTISVFNDGHVKTPVLIIFTGPAVYPKVTNRTTGEFVAVRKELLEDETLYINTAYGEKSIEIEKNGVRRNGYNYIDQNSFLSFNLAVGDNILEYSNGRTDLTNAVEVRYRRRYLGI</sequence>
<reference evidence="2" key="1">
    <citation type="submission" date="2019-11" db="EMBL/GenBank/DDBJ databases">
        <authorList>
            <person name="Feng L."/>
        </authorList>
    </citation>
    <scope>NUCLEOTIDE SEQUENCE</scope>
    <source>
        <strain evidence="2">ElimosumLFYP34</strain>
    </source>
</reference>
<evidence type="ECO:0000313" key="2">
    <source>
        <dbReference type="EMBL" id="VYU53964.1"/>
    </source>
</evidence>